<evidence type="ECO:0000313" key="3">
    <source>
        <dbReference type="EMBL" id="CAB4149186.1"/>
    </source>
</evidence>
<sequence length="462" mass="51544">MLTPYAYQADDIAKLVSYGGTGIVATQVGGGKTLIAVETALGINAKTVLVIAPKGTHKRAWQRTIELQDKSKDVFFINSSYIGRKAWSALANGKPGWYLITPEFFRRFSWAGIQPDFAVFDEAHRASNRKSKTAIMLHSLKAKARLAMSGTIAGNKIDGLWSVLKWVYPEVAGRSYWAWVEKYCETEVDYFAGRVILGEKNPGAIVASVPCYIRHLKRDECCEHHPEGIDAQLPAMQTEVRTVDLAPEQRKLYRKLEKDLVAWLDDNPLIVQVPVAMRVRLRQITLGVPMVDAEGVVDFAEDCKSSKFDELFNIINDSPEGEQMLVLTHSQKFAKIVTARLNKYGFVAKEWSGAITQFDRDEVLEQFIAGEVQFIVAVISAIGEGTDGLQLACSTVVWLSKDDNNLLNEQASGRLDRQGQKRSVLSYEIIADDTYDEGQMSKLVVRQLAMNNSLRKKESSNG</sequence>
<dbReference type="InterPro" id="IPR000330">
    <property type="entry name" value="SNF2_N"/>
</dbReference>
<dbReference type="Gene3D" id="3.40.50.10810">
    <property type="entry name" value="Tandem AAA-ATPase domain"/>
    <property type="match status" value="1"/>
</dbReference>
<dbReference type="SMART" id="SM00487">
    <property type="entry name" value="DEXDc"/>
    <property type="match status" value="1"/>
</dbReference>
<dbReference type="InterPro" id="IPR001650">
    <property type="entry name" value="Helicase_C-like"/>
</dbReference>
<reference evidence="3" key="1">
    <citation type="submission" date="2020-04" db="EMBL/GenBank/DDBJ databases">
        <authorList>
            <person name="Chiriac C."/>
            <person name="Salcher M."/>
            <person name="Ghai R."/>
            <person name="Kavagutti S V."/>
        </authorList>
    </citation>
    <scope>NUCLEOTIDE SEQUENCE</scope>
</reference>
<dbReference type="InterPro" id="IPR038718">
    <property type="entry name" value="SNF2-like_sf"/>
</dbReference>
<dbReference type="SUPFAM" id="SSF52540">
    <property type="entry name" value="P-loop containing nucleoside triphosphate hydrolases"/>
    <property type="match status" value="2"/>
</dbReference>
<dbReference type="Gene3D" id="3.40.50.300">
    <property type="entry name" value="P-loop containing nucleotide triphosphate hydrolases"/>
    <property type="match status" value="1"/>
</dbReference>
<protein>
    <submittedName>
        <fullName evidence="3">HELICc domain containing protein</fullName>
    </submittedName>
</protein>
<gene>
    <name evidence="3" type="ORF">UFOVP536_51</name>
</gene>
<feature type="domain" description="Helicase C-terminal" evidence="2">
    <location>
        <begin position="307"/>
        <end position="462"/>
    </location>
</feature>
<dbReference type="InterPro" id="IPR027417">
    <property type="entry name" value="P-loop_NTPase"/>
</dbReference>
<accession>A0A6J5MVS3</accession>
<dbReference type="PANTHER" id="PTHR45629:SF7">
    <property type="entry name" value="DNA EXCISION REPAIR PROTEIN ERCC-6-RELATED"/>
    <property type="match status" value="1"/>
</dbReference>
<name>A0A6J5MVS3_9CAUD</name>
<dbReference type="InterPro" id="IPR050496">
    <property type="entry name" value="SNF2_RAD54_helicase_repair"/>
</dbReference>
<proteinExistence type="predicted"/>
<dbReference type="EMBL" id="LR796499">
    <property type="protein sequence ID" value="CAB4149186.1"/>
    <property type="molecule type" value="Genomic_DNA"/>
</dbReference>
<dbReference type="InterPro" id="IPR014001">
    <property type="entry name" value="Helicase_ATP-bd"/>
</dbReference>
<feature type="domain" description="Helicase ATP-binding" evidence="1">
    <location>
        <begin position="13"/>
        <end position="170"/>
    </location>
</feature>
<dbReference type="PROSITE" id="PS51194">
    <property type="entry name" value="HELICASE_CTER"/>
    <property type="match status" value="1"/>
</dbReference>
<dbReference type="GO" id="GO:0005524">
    <property type="term" value="F:ATP binding"/>
    <property type="evidence" value="ECO:0007669"/>
    <property type="project" value="InterPro"/>
</dbReference>
<organism evidence="3">
    <name type="scientific">uncultured Caudovirales phage</name>
    <dbReference type="NCBI Taxonomy" id="2100421"/>
    <lineage>
        <taxon>Viruses</taxon>
        <taxon>Duplodnaviria</taxon>
        <taxon>Heunggongvirae</taxon>
        <taxon>Uroviricota</taxon>
        <taxon>Caudoviricetes</taxon>
        <taxon>Peduoviridae</taxon>
        <taxon>Maltschvirus</taxon>
        <taxon>Maltschvirus maltsch</taxon>
    </lineage>
</organism>
<evidence type="ECO:0000259" key="1">
    <source>
        <dbReference type="PROSITE" id="PS51192"/>
    </source>
</evidence>
<dbReference type="PANTHER" id="PTHR45629">
    <property type="entry name" value="SNF2/RAD54 FAMILY MEMBER"/>
    <property type="match status" value="1"/>
</dbReference>
<dbReference type="Pfam" id="PF00271">
    <property type="entry name" value="Helicase_C"/>
    <property type="match status" value="1"/>
</dbReference>
<evidence type="ECO:0000259" key="2">
    <source>
        <dbReference type="PROSITE" id="PS51194"/>
    </source>
</evidence>
<dbReference type="PROSITE" id="PS51192">
    <property type="entry name" value="HELICASE_ATP_BIND_1"/>
    <property type="match status" value="1"/>
</dbReference>
<dbReference type="Pfam" id="PF00176">
    <property type="entry name" value="SNF2-rel_dom"/>
    <property type="match status" value="1"/>
</dbReference>